<reference evidence="8 9" key="1">
    <citation type="submission" date="2019-09" db="EMBL/GenBank/DDBJ databases">
        <title>Complete genome sequence of Arachidicoccus sp. B3-10 isolated from apple orchard soil.</title>
        <authorList>
            <person name="Kim H.S."/>
            <person name="Han K.-I."/>
            <person name="Suh M.K."/>
            <person name="Lee K.C."/>
            <person name="Eom M.K."/>
            <person name="Kim J.-S."/>
            <person name="Kang S.W."/>
            <person name="Sin Y."/>
            <person name="Lee J.-S."/>
        </authorList>
    </citation>
    <scope>NUCLEOTIDE SEQUENCE [LARGE SCALE GENOMIC DNA]</scope>
    <source>
        <strain evidence="8 9">B3-10</strain>
    </source>
</reference>
<dbReference type="InterPro" id="IPR013325">
    <property type="entry name" value="RNA_pol_sigma_r2"/>
</dbReference>
<accession>A0A5P2GAB8</accession>
<dbReference type="InterPro" id="IPR039425">
    <property type="entry name" value="RNA_pol_sigma-70-like"/>
</dbReference>
<dbReference type="SUPFAM" id="SSF88659">
    <property type="entry name" value="Sigma3 and sigma4 domains of RNA polymerase sigma factors"/>
    <property type="match status" value="1"/>
</dbReference>
<dbReference type="PANTHER" id="PTHR43133:SF8">
    <property type="entry name" value="RNA POLYMERASE SIGMA FACTOR HI_1459-RELATED"/>
    <property type="match status" value="1"/>
</dbReference>
<evidence type="ECO:0000256" key="5">
    <source>
        <dbReference type="ARBA" id="ARBA00023163"/>
    </source>
</evidence>
<keyword evidence="4" id="KW-0238">DNA-binding</keyword>
<dbReference type="Gene3D" id="1.10.10.10">
    <property type="entry name" value="Winged helix-like DNA-binding domain superfamily/Winged helix DNA-binding domain"/>
    <property type="match status" value="1"/>
</dbReference>
<dbReference type="InterPro" id="IPR007627">
    <property type="entry name" value="RNA_pol_sigma70_r2"/>
</dbReference>
<feature type="domain" description="RNA polymerase sigma-70 region 2" evidence="6">
    <location>
        <begin position="27"/>
        <end position="96"/>
    </location>
</feature>
<keyword evidence="5" id="KW-0804">Transcription</keyword>
<evidence type="ECO:0000256" key="2">
    <source>
        <dbReference type="ARBA" id="ARBA00023015"/>
    </source>
</evidence>
<dbReference type="OrthoDB" id="9790423at2"/>
<dbReference type="InterPro" id="IPR013249">
    <property type="entry name" value="RNA_pol_sigma70_r4_t2"/>
</dbReference>
<dbReference type="PANTHER" id="PTHR43133">
    <property type="entry name" value="RNA POLYMERASE ECF-TYPE SIGMA FACTO"/>
    <property type="match status" value="1"/>
</dbReference>
<dbReference type="Pfam" id="PF04542">
    <property type="entry name" value="Sigma70_r2"/>
    <property type="match status" value="1"/>
</dbReference>
<dbReference type="RefSeq" id="WP_131331636.1">
    <property type="nucleotide sequence ID" value="NZ_CP044016.1"/>
</dbReference>
<proteinExistence type="inferred from homology"/>
<keyword evidence="2" id="KW-0805">Transcription regulation</keyword>
<dbReference type="Pfam" id="PF08281">
    <property type="entry name" value="Sigma70_r4_2"/>
    <property type="match status" value="1"/>
</dbReference>
<dbReference type="AlphaFoldDB" id="A0A5P2GAB8"/>
<protein>
    <submittedName>
        <fullName evidence="8">Sigma-70 family RNA polymerase sigma factor</fullName>
    </submittedName>
</protein>
<dbReference type="NCBIfam" id="TIGR02937">
    <property type="entry name" value="sigma70-ECF"/>
    <property type="match status" value="1"/>
</dbReference>
<feature type="domain" description="RNA polymerase sigma factor 70 region 4 type 2" evidence="7">
    <location>
        <begin position="135"/>
        <end position="173"/>
    </location>
</feature>
<evidence type="ECO:0000313" key="9">
    <source>
        <dbReference type="Proteomes" id="UP000292424"/>
    </source>
</evidence>
<evidence type="ECO:0000313" key="8">
    <source>
        <dbReference type="EMBL" id="QES90650.1"/>
    </source>
</evidence>
<dbReference type="GO" id="GO:0003677">
    <property type="term" value="F:DNA binding"/>
    <property type="evidence" value="ECO:0007669"/>
    <property type="project" value="UniProtKB-KW"/>
</dbReference>
<evidence type="ECO:0000259" key="6">
    <source>
        <dbReference type="Pfam" id="PF04542"/>
    </source>
</evidence>
<dbReference type="EMBL" id="CP044016">
    <property type="protein sequence ID" value="QES90650.1"/>
    <property type="molecule type" value="Genomic_DNA"/>
</dbReference>
<dbReference type="InterPro" id="IPR013324">
    <property type="entry name" value="RNA_pol_sigma_r3/r4-like"/>
</dbReference>
<evidence type="ECO:0000259" key="7">
    <source>
        <dbReference type="Pfam" id="PF08281"/>
    </source>
</evidence>
<dbReference type="CDD" id="cd06171">
    <property type="entry name" value="Sigma70_r4"/>
    <property type="match status" value="1"/>
</dbReference>
<keyword evidence="3" id="KW-0731">Sigma factor</keyword>
<sequence>MKELQSLNDTNLVLAFQNGNLKALDVLIERYKDKLYSSIYFLVKDEWIADDIYQDTFIRIIDTLRFHRYNEQGKFLPWAARIAHNLCIDFFRKQKRKPPIVTSDQGEVRDIFDAIDSQVDNAEQKMMQQQSFGLMYQMLDLLPNDQREVIVLRHFADLSFKEIAVMTNCSINTALGRMRYGLINLRKIMTENSVVL</sequence>
<keyword evidence="9" id="KW-1185">Reference proteome</keyword>
<dbReference type="SUPFAM" id="SSF88946">
    <property type="entry name" value="Sigma2 domain of RNA polymerase sigma factors"/>
    <property type="match status" value="1"/>
</dbReference>
<dbReference type="KEGG" id="arac:E0W69_018985"/>
<dbReference type="InterPro" id="IPR014284">
    <property type="entry name" value="RNA_pol_sigma-70_dom"/>
</dbReference>
<dbReference type="InterPro" id="IPR036388">
    <property type="entry name" value="WH-like_DNA-bd_sf"/>
</dbReference>
<dbReference type="Gene3D" id="1.10.1740.10">
    <property type="match status" value="1"/>
</dbReference>
<evidence type="ECO:0000256" key="3">
    <source>
        <dbReference type="ARBA" id="ARBA00023082"/>
    </source>
</evidence>
<dbReference type="GO" id="GO:0016987">
    <property type="term" value="F:sigma factor activity"/>
    <property type="evidence" value="ECO:0007669"/>
    <property type="project" value="UniProtKB-KW"/>
</dbReference>
<evidence type="ECO:0000256" key="4">
    <source>
        <dbReference type="ARBA" id="ARBA00023125"/>
    </source>
</evidence>
<gene>
    <name evidence="8" type="ORF">E0W69_018985</name>
</gene>
<comment type="similarity">
    <text evidence="1">Belongs to the sigma-70 factor family. ECF subfamily.</text>
</comment>
<organism evidence="8 9">
    <name type="scientific">Rhizosphaericola mali</name>
    <dbReference type="NCBI Taxonomy" id="2545455"/>
    <lineage>
        <taxon>Bacteria</taxon>
        <taxon>Pseudomonadati</taxon>
        <taxon>Bacteroidota</taxon>
        <taxon>Chitinophagia</taxon>
        <taxon>Chitinophagales</taxon>
        <taxon>Chitinophagaceae</taxon>
        <taxon>Rhizosphaericola</taxon>
    </lineage>
</organism>
<dbReference type="GO" id="GO:0006352">
    <property type="term" value="P:DNA-templated transcription initiation"/>
    <property type="evidence" value="ECO:0007669"/>
    <property type="project" value="InterPro"/>
</dbReference>
<evidence type="ECO:0000256" key="1">
    <source>
        <dbReference type="ARBA" id="ARBA00010641"/>
    </source>
</evidence>
<dbReference type="Proteomes" id="UP000292424">
    <property type="component" value="Chromosome"/>
</dbReference>
<name>A0A5P2GAB8_9BACT</name>